<organism evidence="2 3">
    <name type="scientific">Striga asiatica</name>
    <name type="common">Asiatic witchweed</name>
    <name type="synonym">Buchnera asiatica</name>
    <dbReference type="NCBI Taxonomy" id="4170"/>
    <lineage>
        <taxon>Eukaryota</taxon>
        <taxon>Viridiplantae</taxon>
        <taxon>Streptophyta</taxon>
        <taxon>Embryophyta</taxon>
        <taxon>Tracheophyta</taxon>
        <taxon>Spermatophyta</taxon>
        <taxon>Magnoliopsida</taxon>
        <taxon>eudicotyledons</taxon>
        <taxon>Gunneridae</taxon>
        <taxon>Pentapetalae</taxon>
        <taxon>asterids</taxon>
        <taxon>lamiids</taxon>
        <taxon>Lamiales</taxon>
        <taxon>Orobanchaceae</taxon>
        <taxon>Buchnereae</taxon>
        <taxon>Striga</taxon>
    </lineage>
</organism>
<evidence type="ECO:0000313" key="3">
    <source>
        <dbReference type="Proteomes" id="UP000325081"/>
    </source>
</evidence>
<gene>
    <name evidence="2" type="ORF">STAS_09812</name>
</gene>
<sequence>MCHFIFTNSVELIFPLHGVPLVQARVLEGSRAHVEEVEQRQASKETLTNELAQDDNVVEDVKEKERAEEQEDVEKKKEQGGVTHAEEVAQRLASKDRHTYI</sequence>
<accession>A0A5A7PM52</accession>
<comment type="caution">
    <text evidence="2">The sequence shown here is derived from an EMBL/GenBank/DDBJ whole genome shotgun (WGS) entry which is preliminary data.</text>
</comment>
<reference evidence="3" key="1">
    <citation type="journal article" date="2019" name="Curr. Biol.">
        <title>Genome Sequence of Striga asiatica Provides Insight into the Evolution of Plant Parasitism.</title>
        <authorList>
            <person name="Yoshida S."/>
            <person name="Kim S."/>
            <person name="Wafula E.K."/>
            <person name="Tanskanen J."/>
            <person name="Kim Y.M."/>
            <person name="Honaas L."/>
            <person name="Yang Z."/>
            <person name="Spallek T."/>
            <person name="Conn C.E."/>
            <person name="Ichihashi Y."/>
            <person name="Cheong K."/>
            <person name="Cui S."/>
            <person name="Der J.P."/>
            <person name="Gundlach H."/>
            <person name="Jiao Y."/>
            <person name="Hori C."/>
            <person name="Ishida J.K."/>
            <person name="Kasahara H."/>
            <person name="Kiba T."/>
            <person name="Kim M.S."/>
            <person name="Koo N."/>
            <person name="Laohavisit A."/>
            <person name="Lee Y.H."/>
            <person name="Lumba S."/>
            <person name="McCourt P."/>
            <person name="Mortimer J.C."/>
            <person name="Mutuku J.M."/>
            <person name="Nomura T."/>
            <person name="Sasaki-Sekimoto Y."/>
            <person name="Seto Y."/>
            <person name="Wang Y."/>
            <person name="Wakatake T."/>
            <person name="Sakakibara H."/>
            <person name="Demura T."/>
            <person name="Yamaguchi S."/>
            <person name="Yoneyama K."/>
            <person name="Manabe R.I."/>
            <person name="Nelson D.C."/>
            <person name="Schulman A.H."/>
            <person name="Timko M.P."/>
            <person name="dePamphilis C.W."/>
            <person name="Choi D."/>
            <person name="Shirasu K."/>
        </authorList>
    </citation>
    <scope>NUCLEOTIDE SEQUENCE [LARGE SCALE GENOMIC DNA]</scope>
    <source>
        <strain evidence="3">cv. UVA1</strain>
    </source>
</reference>
<protein>
    <submittedName>
        <fullName evidence="2">C5a peptidase</fullName>
    </submittedName>
</protein>
<feature type="compositionally biased region" description="Basic and acidic residues" evidence="1">
    <location>
        <begin position="59"/>
        <end position="101"/>
    </location>
</feature>
<name>A0A5A7PM52_STRAF</name>
<dbReference type="EMBL" id="BKCP01004772">
    <property type="protein sequence ID" value="GER33662.1"/>
    <property type="molecule type" value="Genomic_DNA"/>
</dbReference>
<proteinExistence type="predicted"/>
<dbReference type="Proteomes" id="UP000325081">
    <property type="component" value="Unassembled WGS sequence"/>
</dbReference>
<feature type="region of interest" description="Disordered" evidence="1">
    <location>
        <begin position="37"/>
        <end position="101"/>
    </location>
</feature>
<evidence type="ECO:0000313" key="2">
    <source>
        <dbReference type="EMBL" id="GER33662.1"/>
    </source>
</evidence>
<keyword evidence="3" id="KW-1185">Reference proteome</keyword>
<evidence type="ECO:0000256" key="1">
    <source>
        <dbReference type="SAM" id="MobiDB-lite"/>
    </source>
</evidence>
<dbReference type="AlphaFoldDB" id="A0A5A7PM52"/>